<dbReference type="PANTHER" id="PTHR47371">
    <property type="entry name" value="LIPOTEICHOIC ACID SYNTHASE"/>
    <property type="match status" value="1"/>
</dbReference>
<feature type="domain" description="Sulfatase N-terminal" evidence="7">
    <location>
        <begin position="250"/>
        <end position="530"/>
    </location>
</feature>
<dbReference type="Gene3D" id="3.40.720.10">
    <property type="entry name" value="Alkaline Phosphatase, subunit A"/>
    <property type="match status" value="1"/>
</dbReference>
<keyword evidence="9" id="KW-1185">Reference proteome</keyword>
<accession>A0A316I0D5</accession>
<feature type="transmembrane region" description="Helical" evidence="6">
    <location>
        <begin position="129"/>
        <end position="147"/>
    </location>
</feature>
<feature type="transmembrane region" description="Helical" evidence="6">
    <location>
        <begin position="43"/>
        <end position="66"/>
    </location>
</feature>
<comment type="subcellular location">
    <subcellularLocation>
        <location evidence="1">Cell membrane</location>
        <topology evidence="1">Multi-pass membrane protein</topology>
    </subcellularLocation>
</comment>
<dbReference type="GO" id="GO:0016740">
    <property type="term" value="F:transferase activity"/>
    <property type="evidence" value="ECO:0007669"/>
    <property type="project" value="UniProtKB-KW"/>
</dbReference>
<dbReference type="PANTHER" id="PTHR47371:SF3">
    <property type="entry name" value="PHOSPHOGLYCEROL TRANSFERASE I"/>
    <property type="match status" value="1"/>
</dbReference>
<dbReference type="InterPro" id="IPR000917">
    <property type="entry name" value="Sulfatase_N"/>
</dbReference>
<keyword evidence="4 6" id="KW-1133">Transmembrane helix</keyword>
<name>A0A316I0D5_9GAMM</name>
<protein>
    <submittedName>
        <fullName evidence="8">Phosphoglycerol transferase MdoB-like AlkP superfamily enzyme</fullName>
    </submittedName>
</protein>
<evidence type="ECO:0000256" key="1">
    <source>
        <dbReference type="ARBA" id="ARBA00004651"/>
    </source>
</evidence>
<keyword evidence="2" id="KW-1003">Cell membrane</keyword>
<evidence type="ECO:0000256" key="6">
    <source>
        <dbReference type="SAM" id="Phobius"/>
    </source>
</evidence>
<keyword evidence="5 6" id="KW-0472">Membrane</keyword>
<dbReference type="GO" id="GO:0005886">
    <property type="term" value="C:plasma membrane"/>
    <property type="evidence" value="ECO:0007669"/>
    <property type="project" value="UniProtKB-SubCell"/>
</dbReference>
<keyword evidence="8" id="KW-0808">Transferase</keyword>
<dbReference type="RefSeq" id="WP_109723848.1">
    <property type="nucleotide sequence ID" value="NZ_MSZV01000089.1"/>
</dbReference>
<proteinExistence type="predicted"/>
<dbReference type="EMBL" id="QGHC01000008">
    <property type="protein sequence ID" value="PWK85712.1"/>
    <property type="molecule type" value="Genomic_DNA"/>
</dbReference>
<gene>
    <name evidence="8" type="ORF">C7456_1087</name>
</gene>
<dbReference type="Pfam" id="PF00884">
    <property type="entry name" value="Sulfatase"/>
    <property type="match status" value="1"/>
</dbReference>
<dbReference type="Proteomes" id="UP000245812">
    <property type="component" value="Unassembled WGS sequence"/>
</dbReference>
<evidence type="ECO:0000256" key="3">
    <source>
        <dbReference type="ARBA" id="ARBA00022692"/>
    </source>
</evidence>
<dbReference type="InterPro" id="IPR050448">
    <property type="entry name" value="OpgB/LTA_synthase_biosynth"/>
</dbReference>
<evidence type="ECO:0000313" key="9">
    <source>
        <dbReference type="Proteomes" id="UP000245812"/>
    </source>
</evidence>
<evidence type="ECO:0000313" key="8">
    <source>
        <dbReference type="EMBL" id="PWK85712.1"/>
    </source>
</evidence>
<organism evidence="8 9">
    <name type="scientific">Fulvimonas soli</name>
    <dbReference type="NCBI Taxonomy" id="155197"/>
    <lineage>
        <taxon>Bacteria</taxon>
        <taxon>Pseudomonadati</taxon>
        <taxon>Pseudomonadota</taxon>
        <taxon>Gammaproteobacteria</taxon>
        <taxon>Lysobacterales</taxon>
        <taxon>Rhodanobacteraceae</taxon>
        <taxon>Fulvimonas</taxon>
    </lineage>
</organism>
<reference evidence="8 9" key="1">
    <citation type="submission" date="2018-05" db="EMBL/GenBank/DDBJ databases">
        <title>Genomic Encyclopedia of Type Strains, Phase IV (KMG-IV): sequencing the most valuable type-strain genomes for metagenomic binning, comparative biology and taxonomic classification.</title>
        <authorList>
            <person name="Goeker M."/>
        </authorList>
    </citation>
    <scope>NUCLEOTIDE SEQUENCE [LARGE SCALE GENOMIC DNA]</scope>
    <source>
        <strain evidence="8 9">DSM 14263</strain>
    </source>
</reference>
<dbReference type="InterPro" id="IPR017850">
    <property type="entry name" value="Alkaline_phosphatase_core_sf"/>
</dbReference>
<sequence length="598" mass="64856">MGNRLRPSRPARLAIKPALAAALLFGLSLATWAMDRVSLGVQPMVYAFGYGYMANALPFALLFLLLLALCNRLLLALLLTLLAAAALYLANYLKLRYLLQPVQFSDVFVLRELHLSTLHLLSNYLHGPWPLAGVALLLAVLASARYEPGFFRARSLPRWVLLALLLALPVGNLASGRAWASRLYEPVRLRVVPWSPVLTVLHGGLASALLYDDVQYASALRRPADPAAIAAFLRLPVPPAPAAPAAPAKPDIVVVQSESFFDPAALRDIADTAELLPNLQRAQAQGLSGTMTVPTFGGGTLRTEFEVLTGVPMSAYPELDFPYLQINRPHIPSLVQALHDDGYAAYAVHPNDGNFWNRRKAFAAMGFDRFVSLQDFPQDARHDGWYLADSALTAQIEALLDKATARPVFVMAISIEGHGPYAEVPVADHAARDRIPVPAGWPADAANEYRNYAYHIANADRELGRLWDYLRARGRPFVLAFYGDHLPGLEHVYASAAGFDDGREATAQSVPWLLIGSDGGARPQGRHIHAWMLGSEVLGAAGLDRPGYYALVDRADRILAGPDGAASRATVLQGIESLARLHLLGQPMPAAPRAGSAR</sequence>
<comment type="caution">
    <text evidence="8">The sequence shown here is derived from an EMBL/GenBank/DDBJ whole genome shotgun (WGS) entry which is preliminary data.</text>
</comment>
<dbReference type="SUPFAM" id="SSF53649">
    <property type="entry name" value="Alkaline phosphatase-like"/>
    <property type="match status" value="1"/>
</dbReference>
<evidence type="ECO:0000256" key="5">
    <source>
        <dbReference type="ARBA" id="ARBA00023136"/>
    </source>
</evidence>
<dbReference type="AlphaFoldDB" id="A0A316I0D5"/>
<feature type="transmembrane region" description="Helical" evidence="6">
    <location>
        <begin position="159"/>
        <end position="179"/>
    </location>
</feature>
<feature type="transmembrane region" description="Helical" evidence="6">
    <location>
        <begin position="73"/>
        <end position="93"/>
    </location>
</feature>
<dbReference type="CDD" id="cd16015">
    <property type="entry name" value="LTA_synthase"/>
    <property type="match status" value="1"/>
</dbReference>
<evidence type="ECO:0000256" key="4">
    <source>
        <dbReference type="ARBA" id="ARBA00022989"/>
    </source>
</evidence>
<evidence type="ECO:0000259" key="7">
    <source>
        <dbReference type="Pfam" id="PF00884"/>
    </source>
</evidence>
<keyword evidence="3 6" id="KW-0812">Transmembrane</keyword>
<evidence type="ECO:0000256" key="2">
    <source>
        <dbReference type="ARBA" id="ARBA00022475"/>
    </source>
</evidence>